<comment type="similarity">
    <text evidence="1 9">Belongs to the endoribonuclease YbeY family.</text>
</comment>
<organism evidence="10 11">
    <name type="scientific">Rummeliibacillus stabekisii</name>
    <dbReference type="NCBI Taxonomy" id="241244"/>
    <lineage>
        <taxon>Bacteria</taxon>
        <taxon>Bacillati</taxon>
        <taxon>Bacillota</taxon>
        <taxon>Bacilli</taxon>
        <taxon>Bacillales</taxon>
        <taxon>Caryophanaceae</taxon>
        <taxon>Rummeliibacillus</taxon>
    </lineage>
</organism>
<feature type="binding site" evidence="9">
    <location>
        <position position="122"/>
    </location>
    <ligand>
        <name>Zn(2+)</name>
        <dbReference type="ChEBI" id="CHEBI:29105"/>
        <note>catalytic</note>
    </ligand>
</feature>
<evidence type="ECO:0000256" key="2">
    <source>
        <dbReference type="ARBA" id="ARBA00022517"/>
    </source>
</evidence>
<reference evidence="10 11" key="1">
    <citation type="journal article" date="2016" name="Genome Announc.">
        <title>Whole-Genome Sequence of Rummeliibacillus stabekisii Strain PP9 Isolated from Antarctic Soil.</title>
        <authorList>
            <person name="da Mota F.F."/>
            <person name="Vollu R.E."/>
            <person name="Jurelevicius D."/>
            <person name="Seldin L."/>
        </authorList>
    </citation>
    <scope>NUCLEOTIDE SEQUENCE [LARGE SCALE GENOMIC DNA]</scope>
    <source>
        <strain evidence="10 11">PP9</strain>
    </source>
</reference>
<keyword evidence="11" id="KW-1185">Reference proteome</keyword>
<keyword evidence="2 9" id="KW-0690">Ribosome biogenesis</keyword>
<evidence type="ECO:0000256" key="9">
    <source>
        <dbReference type="HAMAP-Rule" id="MF_00009"/>
    </source>
</evidence>
<evidence type="ECO:0000256" key="6">
    <source>
        <dbReference type="ARBA" id="ARBA00022759"/>
    </source>
</evidence>
<keyword evidence="9" id="KW-0963">Cytoplasm</keyword>
<feature type="binding site" evidence="9">
    <location>
        <position position="132"/>
    </location>
    <ligand>
        <name>Zn(2+)</name>
        <dbReference type="ChEBI" id="CHEBI:29105"/>
        <note>catalytic</note>
    </ligand>
</feature>
<gene>
    <name evidence="9" type="primary">ybeY</name>
    <name evidence="10" type="ORF">ATY39_04305</name>
</gene>
<dbReference type="GO" id="GO:0005737">
    <property type="term" value="C:cytoplasm"/>
    <property type="evidence" value="ECO:0007669"/>
    <property type="project" value="UniProtKB-SubCell"/>
</dbReference>
<dbReference type="KEGG" id="rst:ATY39_04305"/>
<dbReference type="InterPro" id="IPR002036">
    <property type="entry name" value="YbeY"/>
</dbReference>
<dbReference type="Pfam" id="PF02130">
    <property type="entry name" value="YbeY"/>
    <property type="match status" value="1"/>
</dbReference>
<evidence type="ECO:0000256" key="4">
    <source>
        <dbReference type="ARBA" id="ARBA00022722"/>
    </source>
</evidence>
<keyword evidence="4 9" id="KW-0540">Nuclease</keyword>
<dbReference type="EC" id="3.1.-.-" evidence="9"/>
<comment type="function">
    <text evidence="9">Single strand-specific metallo-endoribonuclease involved in late-stage 70S ribosome quality control and in maturation of the 3' terminus of the 16S rRNA.</text>
</comment>
<keyword evidence="7 9" id="KW-0378">Hydrolase</keyword>
<keyword evidence="3 9" id="KW-0698">rRNA processing</keyword>
<dbReference type="Gene3D" id="3.40.390.30">
    <property type="entry name" value="Metalloproteases ('zincins'), catalytic domain"/>
    <property type="match status" value="1"/>
</dbReference>
<dbReference type="PROSITE" id="PS01306">
    <property type="entry name" value="UPF0054"/>
    <property type="match status" value="1"/>
</dbReference>
<dbReference type="GO" id="GO:0004222">
    <property type="term" value="F:metalloendopeptidase activity"/>
    <property type="evidence" value="ECO:0007669"/>
    <property type="project" value="InterPro"/>
</dbReference>
<dbReference type="InterPro" id="IPR023091">
    <property type="entry name" value="MetalPrtase_cat_dom_sf_prd"/>
</dbReference>
<keyword evidence="8 9" id="KW-0862">Zinc</keyword>
<dbReference type="InterPro" id="IPR020549">
    <property type="entry name" value="YbeY_CS"/>
</dbReference>
<dbReference type="STRING" id="241244.ATY39_04305"/>
<protein>
    <recommendedName>
        <fullName evidence="9">Endoribonuclease YbeY</fullName>
        <ecNumber evidence="9">3.1.-.-</ecNumber>
    </recommendedName>
</protein>
<dbReference type="Proteomes" id="UP000076021">
    <property type="component" value="Chromosome"/>
</dbReference>
<sequence>MSLNIDFLDETEKVKEKDIELVEKLLQHAAKILEIEDEAELSVTFVTNESIHEINRTYRQKDAPTDVISFALEEIGEGETPIIAEGMPRVLGDIIISTDRTIEQAEEYGHSFERELGFLAVHGFLHLLGYDHMDPEDERVMFGKQDEILNSFGLTRDENGHS</sequence>
<dbReference type="EMBL" id="CP014806">
    <property type="protein sequence ID" value="AMW98734.1"/>
    <property type="molecule type" value="Genomic_DNA"/>
</dbReference>
<reference evidence="11" key="2">
    <citation type="submission" date="2016-03" db="EMBL/GenBank/DDBJ databases">
        <authorList>
            <person name="Ploux O."/>
        </authorList>
    </citation>
    <scope>NUCLEOTIDE SEQUENCE [LARGE SCALE GENOMIC DNA]</scope>
    <source>
        <strain evidence="11">PP9</strain>
    </source>
</reference>
<evidence type="ECO:0000313" key="11">
    <source>
        <dbReference type="Proteomes" id="UP000076021"/>
    </source>
</evidence>
<dbReference type="PANTHER" id="PTHR46986:SF1">
    <property type="entry name" value="ENDORIBONUCLEASE YBEY, CHLOROPLASTIC"/>
    <property type="match status" value="1"/>
</dbReference>
<proteinExistence type="inferred from homology"/>
<evidence type="ECO:0000313" key="10">
    <source>
        <dbReference type="EMBL" id="AMW98734.1"/>
    </source>
</evidence>
<dbReference type="AlphaFoldDB" id="A0A143HAI8"/>
<dbReference type="RefSeq" id="WP_066786336.1">
    <property type="nucleotide sequence ID" value="NZ_CP014806.1"/>
</dbReference>
<evidence type="ECO:0000256" key="5">
    <source>
        <dbReference type="ARBA" id="ARBA00022723"/>
    </source>
</evidence>
<name>A0A143HAI8_9BACL</name>
<dbReference type="PANTHER" id="PTHR46986">
    <property type="entry name" value="ENDORIBONUCLEASE YBEY, CHLOROPLASTIC"/>
    <property type="match status" value="1"/>
</dbReference>
<dbReference type="HAMAP" id="MF_00009">
    <property type="entry name" value="Endoribonucl_YbeY"/>
    <property type="match status" value="1"/>
</dbReference>
<evidence type="ECO:0000256" key="1">
    <source>
        <dbReference type="ARBA" id="ARBA00010875"/>
    </source>
</evidence>
<keyword evidence="5 9" id="KW-0479">Metal-binding</keyword>
<dbReference type="GO" id="GO:0004521">
    <property type="term" value="F:RNA endonuclease activity"/>
    <property type="evidence" value="ECO:0007669"/>
    <property type="project" value="UniProtKB-UniRule"/>
</dbReference>
<evidence type="ECO:0000256" key="8">
    <source>
        <dbReference type="ARBA" id="ARBA00022833"/>
    </source>
</evidence>
<evidence type="ECO:0000256" key="7">
    <source>
        <dbReference type="ARBA" id="ARBA00022801"/>
    </source>
</evidence>
<evidence type="ECO:0000256" key="3">
    <source>
        <dbReference type="ARBA" id="ARBA00022552"/>
    </source>
</evidence>
<keyword evidence="6 9" id="KW-0255">Endonuclease</keyword>
<comment type="subcellular location">
    <subcellularLocation>
        <location evidence="9">Cytoplasm</location>
    </subcellularLocation>
</comment>
<dbReference type="GO" id="GO:0006364">
    <property type="term" value="P:rRNA processing"/>
    <property type="evidence" value="ECO:0007669"/>
    <property type="project" value="UniProtKB-UniRule"/>
</dbReference>
<accession>A0A143HAI8</accession>
<dbReference type="GO" id="GO:0008270">
    <property type="term" value="F:zinc ion binding"/>
    <property type="evidence" value="ECO:0007669"/>
    <property type="project" value="UniProtKB-UniRule"/>
</dbReference>
<comment type="cofactor">
    <cofactor evidence="9">
        <name>Zn(2+)</name>
        <dbReference type="ChEBI" id="CHEBI:29105"/>
    </cofactor>
    <text evidence="9">Binds 1 zinc ion.</text>
</comment>
<feature type="binding site" evidence="9">
    <location>
        <position position="126"/>
    </location>
    <ligand>
        <name>Zn(2+)</name>
        <dbReference type="ChEBI" id="CHEBI:29105"/>
        <note>catalytic</note>
    </ligand>
</feature>
<dbReference type="OrthoDB" id="9807740at2"/>
<dbReference type="NCBIfam" id="TIGR00043">
    <property type="entry name" value="rRNA maturation RNase YbeY"/>
    <property type="match status" value="1"/>
</dbReference>
<dbReference type="SUPFAM" id="SSF55486">
    <property type="entry name" value="Metalloproteases ('zincins'), catalytic domain"/>
    <property type="match status" value="1"/>
</dbReference>